<dbReference type="PANTHER" id="PTHR13271:SF137">
    <property type="entry name" value="SET DOMAIN-CONTAINING PROTEIN"/>
    <property type="match status" value="1"/>
</dbReference>
<dbReference type="Pfam" id="PF00856">
    <property type="entry name" value="SET"/>
    <property type="match status" value="1"/>
</dbReference>
<evidence type="ECO:0000259" key="2">
    <source>
        <dbReference type="Pfam" id="PF00856"/>
    </source>
</evidence>
<evidence type="ECO:0000256" key="1">
    <source>
        <dbReference type="SAM" id="MobiDB-lite"/>
    </source>
</evidence>
<gene>
    <name evidence="3" type="ORF">GPECTOR_8g357</name>
</gene>
<dbReference type="EMBL" id="LSYV01000009">
    <property type="protein sequence ID" value="KXZ52986.1"/>
    <property type="molecule type" value="Genomic_DNA"/>
</dbReference>
<dbReference type="SUPFAM" id="SSF82199">
    <property type="entry name" value="SET domain"/>
    <property type="match status" value="1"/>
</dbReference>
<dbReference type="InterPro" id="IPR050600">
    <property type="entry name" value="SETD3_SETD6_MTase"/>
</dbReference>
<dbReference type="AlphaFoldDB" id="A0A150GT10"/>
<keyword evidence="4" id="KW-1185">Reference proteome</keyword>
<feature type="compositionally biased region" description="Pro residues" evidence="1">
    <location>
        <begin position="222"/>
        <end position="231"/>
    </location>
</feature>
<evidence type="ECO:0000313" key="3">
    <source>
        <dbReference type="EMBL" id="KXZ52986.1"/>
    </source>
</evidence>
<reference evidence="4" key="1">
    <citation type="journal article" date="2016" name="Nat. Commun.">
        <title>The Gonium pectorale genome demonstrates co-option of cell cycle regulation during the evolution of multicellularity.</title>
        <authorList>
            <person name="Hanschen E.R."/>
            <person name="Marriage T.N."/>
            <person name="Ferris P.J."/>
            <person name="Hamaji T."/>
            <person name="Toyoda A."/>
            <person name="Fujiyama A."/>
            <person name="Neme R."/>
            <person name="Noguchi H."/>
            <person name="Minakuchi Y."/>
            <person name="Suzuki M."/>
            <person name="Kawai-Toyooka H."/>
            <person name="Smith D.R."/>
            <person name="Sparks H."/>
            <person name="Anderson J."/>
            <person name="Bakaric R."/>
            <person name="Luria V."/>
            <person name="Karger A."/>
            <person name="Kirschner M.W."/>
            <person name="Durand P.M."/>
            <person name="Michod R.E."/>
            <person name="Nozaki H."/>
            <person name="Olson B.J."/>
        </authorList>
    </citation>
    <scope>NUCLEOTIDE SEQUENCE [LARGE SCALE GENOMIC DNA]</scope>
    <source>
        <strain evidence="4">NIES-2863</strain>
    </source>
</reference>
<proteinExistence type="predicted"/>
<comment type="caution">
    <text evidence="3">The sequence shown here is derived from an EMBL/GenBank/DDBJ whole genome shotgun (WGS) entry which is preliminary data.</text>
</comment>
<organism evidence="3 4">
    <name type="scientific">Gonium pectorale</name>
    <name type="common">Green alga</name>
    <dbReference type="NCBI Taxonomy" id="33097"/>
    <lineage>
        <taxon>Eukaryota</taxon>
        <taxon>Viridiplantae</taxon>
        <taxon>Chlorophyta</taxon>
        <taxon>core chlorophytes</taxon>
        <taxon>Chlorophyceae</taxon>
        <taxon>CS clade</taxon>
        <taxon>Chlamydomonadales</taxon>
        <taxon>Volvocaceae</taxon>
        <taxon>Gonium</taxon>
    </lineage>
</organism>
<sequence>MEERKRIAVFHDIIFSSEIGELRQLRLAPNGLADTIWAFATEVSVMAPFIDFANHAFDFNSFVNFGEPGKLTLKSVDPISPGEELTVSYGQKPNVQLMNEYGFVLSGNPYDRVAVPPAPGSGLESLPPLHGASLLEALGFEGDWRREDGIDATRATVESVAGDAAAEQAAWQRRSVCWSLNLTEGQPLAAPEAAKPKALGVGGAARRKRGALFSRPKASQPQPQPQPPPGAALPAPAHHVPLAAIPAERANAAAVRAAFRAALDALPTSLEADAELLAAHERSGREGGEGRLSARVAAAVRSRMEHKALLAEGVRAMNVYDSWLAGRQGAG</sequence>
<dbReference type="OrthoDB" id="341421at2759"/>
<name>A0A150GT10_GONPE</name>
<dbReference type="STRING" id="33097.A0A150GT10"/>
<protein>
    <recommendedName>
        <fullName evidence="2">SET domain-containing protein</fullName>
    </recommendedName>
</protein>
<dbReference type="Gene3D" id="3.90.1410.10">
    <property type="entry name" value="set domain protein methyltransferase, domain 1"/>
    <property type="match status" value="1"/>
</dbReference>
<dbReference type="CDD" id="cd10527">
    <property type="entry name" value="SET_LSMT"/>
    <property type="match status" value="1"/>
</dbReference>
<evidence type="ECO:0000313" key="4">
    <source>
        <dbReference type="Proteomes" id="UP000075714"/>
    </source>
</evidence>
<dbReference type="InterPro" id="IPR001214">
    <property type="entry name" value="SET_dom"/>
</dbReference>
<dbReference type="PANTHER" id="PTHR13271">
    <property type="entry name" value="UNCHARACTERIZED PUTATIVE METHYLTRANSFERASE"/>
    <property type="match status" value="1"/>
</dbReference>
<feature type="region of interest" description="Disordered" evidence="1">
    <location>
        <begin position="214"/>
        <end position="236"/>
    </location>
</feature>
<accession>A0A150GT10</accession>
<dbReference type="InterPro" id="IPR046341">
    <property type="entry name" value="SET_dom_sf"/>
</dbReference>
<dbReference type="Proteomes" id="UP000075714">
    <property type="component" value="Unassembled WGS sequence"/>
</dbReference>
<feature type="domain" description="SET" evidence="2">
    <location>
        <begin position="44"/>
        <end position="90"/>
    </location>
</feature>
<dbReference type="GO" id="GO:0016279">
    <property type="term" value="F:protein-lysine N-methyltransferase activity"/>
    <property type="evidence" value="ECO:0007669"/>
    <property type="project" value="TreeGrafter"/>
</dbReference>